<dbReference type="RefSeq" id="XP_004256211.1">
    <property type="nucleotide sequence ID" value="XM_004256163.1"/>
</dbReference>
<dbReference type="Proteomes" id="UP000014680">
    <property type="component" value="Unassembled WGS sequence"/>
</dbReference>
<name>A0A0A1U555_ENTIV</name>
<dbReference type="GeneID" id="14888486"/>
<proteinExistence type="predicted"/>
<dbReference type="VEuPathDB" id="AmoebaDB:EIN_390650"/>
<accession>A0A0A1U555</accession>
<evidence type="ECO:0000313" key="2">
    <source>
        <dbReference type="Proteomes" id="UP000014680"/>
    </source>
</evidence>
<gene>
    <name evidence="1" type="ORF">EIN_390650</name>
</gene>
<protein>
    <submittedName>
        <fullName evidence="1">Uncharacterized protein</fullName>
    </submittedName>
</protein>
<dbReference type="AlphaFoldDB" id="A0A0A1U555"/>
<dbReference type="EMBL" id="KB206629">
    <property type="protein sequence ID" value="ELP89440.1"/>
    <property type="molecule type" value="Genomic_DNA"/>
</dbReference>
<organism evidence="1 2">
    <name type="scientific">Entamoeba invadens IP1</name>
    <dbReference type="NCBI Taxonomy" id="370355"/>
    <lineage>
        <taxon>Eukaryota</taxon>
        <taxon>Amoebozoa</taxon>
        <taxon>Evosea</taxon>
        <taxon>Archamoebae</taxon>
        <taxon>Mastigamoebida</taxon>
        <taxon>Entamoebidae</taxon>
        <taxon>Entamoeba</taxon>
    </lineage>
</organism>
<keyword evidence="2" id="KW-1185">Reference proteome</keyword>
<sequence length="189" mass="22346">MKKVTKAYKPVYITKKERQKAKTRRRMDAESCLVSYVIALLSKDNEIVINLPHTHTSKTLPFPNIASISSKDGRVDFQNYIKKRLYEKMELEKTMGRMEKTVIRRTQNYRRKEIIEYIEDLLYIQTGIIVFHQLEKAQLIFINKGKVEIVATNKVIVENGHKISTFIETELNEKKMITLRPEDYSRYTK</sequence>
<dbReference type="KEGG" id="eiv:EIN_390650"/>
<reference evidence="1 2" key="1">
    <citation type="submission" date="2012-10" db="EMBL/GenBank/DDBJ databases">
        <authorList>
            <person name="Zafar N."/>
            <person name="Inman J."/>
            <person name="Hall N."/>
            <person name="Lorenzi H."/>
            <person name="Caler E."/>
        </authorList>
    </citation>
    <scope>NUCLEOTIDE SEQUENCE [LARGE SCALE GENOMIC DNA]</scope>
    <source>
        <strain evidence="1 2">IP1</strain>
    </source>
</reference>
<evidence type="ECO:0000313" key="1">
    <source>
        <dbReference type="EMBL" id="ELP89440.1"/>
    </source>
</evidence>